<proteinExistence type="predicted"/>
<feature type="compositionally biased region" description="Polar residues" evidence="1">
    <location>
        <begin position="344"/>
        <end position="357"/>
    </location>
</feature>
<organism evidence="2">
    <name type="scientific">Oikopleura dioica</name>
    <name type="common">Tunicate</name>
    <dbReference type="NCBI Taxonomy" id="34765"/>
    <lineage>
        <taxon>Eukaryota</taxon>
        <taxon>Metazoa</taxon>
        <taxon>Chordata</taxon>
        <taxon>Tunicata</taxon>
        <taxon>Appendicularia</taxon>
        <taxon>Copelata</taxon>
        <taxon>Oikopleuridae</taxon>
        <taxon>Oikopleura</taxon>
    </lineage>
</organism>
<feature type="non-terminal residue" evidence="2">
    <location>
        <position position="483"/>
    </location>
</feature>
<name>E4Z3A5_OIKDI</name>
<feature type="region of interest" description="Disordered" evidence="1">
    <location>
        <begin position="436"/>
        <end position="457"/>
    </location>
</feature>
<sequence>MKSTLIFYICAFSGWKTNAKITTDIIRPQLPPGWWENKLQKKILSGYEKNIAPFSHQMMEDGIESPIVVNFAMVLQRLLTIKMREEEIVMAGYNVVDQAYKFSKRNSQKRQSEAKRSDAPIYRLFTNILKIYTIFLLLLLITTSPMDYKAPWEHEPPSNVSDILECQLSPQKHETNKQNPLKRFKESLRRIGRKRVLKNANLAINETISLLNSTSKTWDETLTDESQNKAQYITQRAKKLKLNRSANETKRTPNEVKNAPKKRKKGQQKRIDKNCPALNLSTFTEKNTLVFKTNNLFNQQISDVDPTPVNQHQRKGQKCRKELLFTGDMSDRRKSGGSMGFNFNLKTPNQSLGNSTYGNNSFPNNSFNRPNGQQQHSNGHHQQMHAPNNWNGQQQRPGTARTNGARQQPYGKKPPRNASELQISNAIGGFVRGNRQEDQGFCESPNQHPHNYAQQSQHNVVLTAAPDVRYQRRGAIHMVAGDA</sequence>
<feature type="region of interest" description="Disordered" evidence="1">
    <location>
        <begin position="328"/>
        <end position="418"/>
    </location>
</feature>
<feature type="region of interest" description="Disordered" evidence="1">
    <location>
        <begin position="243"/>
        <end position="270"/>
    </location>
</feature>
<dbReference type="EMBL" id="FN656935">
    <property type="protein sequence ID" value="CBY42183.1"/>
    <property type="molecule type" value="Genomic_DNA"/>
</dbReference>
<feature type="compositionally biased region" description="Polar residues" evidence="1">
    <location>
        <begin position="386"/>
        <end position="406"/>
    </location>
</feature>
<gene>
    <name evidence="2" type="ORF">GSOID_T00025855001</name>
</gene>
<feature type="compositionally biased region" description="Low complexity" evidence="1">
    <location>
        <begin position="358"/>
        <end position="377"/>
    </location>
</feature>
<protein>
    <submittedName>
        <fullName evidence="2">Uncharacterized protein</fullName>
    </submittedName>
</protein>
<dbReference type="AlphaFoldDB" id="E4Z3A5"/>
<feature type="compositionally biased region" description="Polar residues" evidence="1">
    <location>
        <begin position="444"/>
        <end position="457"/>
    </location>
</feature>
<evidence type="ECO:0000313" key="2">
    <source>
        <dbReference type="EMBL" id="CBY42183.1"/>
    </source>
</evidence>
<dbReference type="Proteomes" id="UP000011014">
    <property type="component" value="Unassembled WGS sequence"/>
</dbReference>
<feature type="compositionally biased region" description="Basic residues" evidence="1">
    <location>
        <begin position="259"/>
        <end position="268"/>
    </location>
</feature>
<evidence type="ECO:0000256" key="1">
    <source>
        <dbReference type="SAM" id="MobiDB-lite"/>
    </source>
</evidence>
<accession>E4Z3A5</accession>
<reference evidence="2" key="1">
    <citation type="journal article" date="2010" name="Science">
        <title>Plasticity of animal genome architecture unmasked by rapid evolution of a pelagic tunicate.</title>
        <authorList>
            <person name="Denoeud F."/>
            <person name="Henriet S."/>
            <person name="Mungpakdee S."/>
            <person name="Aury J.M."/>
            <person name="Da Silva C."/>
            <person name="Brinkmann H."/>
            <person name="Mikhaleva J."/>
            <person name="Olsen L.C."/>
            <person name="Jubin C."/>
            <person name="Canestro C."/>
            <person name="Bouquet J.M."/>
            <person name="Danks G."/>
            <person name="Poulain J."/>
            <person name="Campsteijn C."/>
            <person name="Adamski M."/>
            <person name="Cross I."/>
            <person name="Yadetie F."/>
            <person name="Muffato M."/>
            <person name="Louis A."/>
            <person name="Butcher S."/>
            <person name="Tsagkogeorga G."/>
            <person name="Konrad A."/>
            <person name="Singh S."/>
            <person name="Jensen M.F."/>
            <person name="Cong E.H."/>
            <person name="Eikeseth-Otteraa H."/>
            <person name="Noel B."/>
            <person name="Anthouard V."/>
            <person name="Porcel B.M."/>
            <person name="Kachouri-Lafond R."/>
            <person name="Nishino A."/>
            <person name="Ugolini M."/>
            <person name="Chourrout P."/>
            <person name="Nishida H."/>
            <person name="Aasland R."/>
            <person name="Huzurbazar S."/>
            <person name="Westhof E."/>
            <person name="Delsuc F."/>
            <person name="Lehrach H."/>
            <person name="Reinhardt R."/>
            <person name="Weissenbach J."/>
            <person name="Roy S.W."/>
            <person name="Artiguenave F."/>
            <person name="Postlethwait J.H."/>
            <person name="Manak J.R."/>
            <person name="Thompson E.M."/>
            <person name="Jaillon O."/>
            <person name="Du Pasquier L."/>
            <person name="Boudinot P."/>
            <person name="Liberles D.A."/>
            <person name="Volff J.N."/>
            <person name="Philippe H."/>
            <person name="Lenhard B."/>
            <person name="Roest Crollius H."/>
            <person name="Wincker P."/>
            <person name="Chourrout D."/>
        </authorList>
    </citation>
    <scope>NUCLEOTIDE SEQUENCE [LARGE SCALE GENOMIC DNA]</scope>
</reference>